<accession>A0A819ABZ1</accession>
<dbReference type="Proteomes" id="UP000663865">
    <property type="component" value="Unassembled WGS sequence"/>
</dbReference>
<dbReference type="AlphaFoldDB" id="A0A819ABZ1"/>
<dbReference type="Pfam" id="PF20255">
    <property type="entry name" value="DUF6606"/>
    <property type="match status" value="1"/>
</dbReference>
<dbReference type="EMBL" id="CAJNYV010005802">
    <property type="protein sequence ID" value="CAF3782095.1"/>
    <property type="molecule type" value="Genomic_DNA"/>
</dbReference>
<evidence type="ECO:0000313" key="4">
    <source>
        <dbReference type="Proteomes" id="UP000663865"/>
    </source>
</evidence>
<gene>
    <name evidence="2" type="ORF">KIK155_LOCUS31412</name>
    <name evidence="3" type="ORF">TOA249_LOCUS23986</name>
</gene>
<reference evidence="2" key="1">
    <citation type="submission" date="2021-02" db="EMBL/GenBank/DDBJ databases">
        <authorList>
            <person name="Nowell W R."/>
        </authorList>
    </citation>
    <scope>NUCLEOTIDE SEQUENCE</scope>
</reference>
<dbReference type="InterPro" id="IPR046541">
    <property type="entry name" value="DUF6606"/>
</dbReference>
<proteinExistence type="predicted"/>
<feature type="domain" description="DUF6606" evidence="1">
    <location>
        <begin position="27"/>
        <end position="221"/>
    </location>
</feature>
<evidence type="ECO:0000313" key="2">
    <source>
        <dbReference type="EMBL" id="CAF3782095.1"/>
    </source>
</evidence>
<organism evidence="2 4">
    <name type="scientific">Rotaria socialis</name>
    <dbReference type="NCBI Taxonomy" id="392032"/>
    <lineage>
        <taxon>Eukaryota</taxon>
        <taxon>Metazoa</taxon>
        <taxon>Spiralia</taxon>
        <taxon>Gnathifera</taxon>
        <taxon>Rotifera</taxon>
        <taxon>Eurotatoria</taxon>
        <taxon>Bdelloidea</taxon>
        <taxon>Philodinida</taxon>
        <taxon>Philodinidae</taxon>
        <taxon>Rotaria</taxon>
    </lineage>
</organism>
<evidence type="ECO:0000259" key="1">
    <source>
        <dbReference type="Pfam" id="PF20255"/>
    </source>
</evidence>
<dbReference type="Proteomes" id="UP000663838">
    <property type="component" value="Unassembled WGS sequence"/>
</dbReference>
<evidence type="ECO:0000313" key="3">
    <source>
        <dbReference type="EMBL" id="CAF4811118.1"/>
    </source>
</evidence>
<protein>
    <recommendedName>
        <fullName evidence="1">DUF6606 domain-containing protein</fullName>
    </recommendedName>
</protein>
<name>A0A819ABZ1_9BILA</name>
<sequence>MFVKNNYTSSWYSKPTESISQNLSGSILNHLFLPHNLPSSSDTDYLIDSGHRHEYKLLEYVNEYLKSLDAKNELSVFRVLKKCFQYWTVIQNKENCSVRNLQSIIQKLVPGDFLPLYFHAQNAAILIQIDENHIDQPLISSWQVSLPPDVITPSLEPHFSDFPVPVFQLPNRSQLLSSVHCELLIDFINNTIEHAKVQKASCRFDEVRDVPISHYVCQWWITQFQDA</sequence>
<dbReference type="EMBL" id="CAJOBS010002382">
    <property type="protein sequence ID" value="CAF4811118.1"/>
    <property type="molecule type" value="Genomic_DNA"/>
</dbReference>
<comment type="caution">
    <text evidence="2">The sequence shown here is derived from an EMBL/GenBank/DDBJ whole genome shotgun (WGS) entry which is preliminary data.</text>
</comment>